<dbReference type="Proteomes" id="UP000563094">
    <property type="component" value="Unassembled WGS sequence"/>
</dbReference>
<evidence type="ECO:0000313" key="1">
    <source>
        <dbReference type="EMBL" id="MBA9078395.1"/>
    </source>
</evidence>
<feature type="non-terminal residue" evidence="1">
    <location>
        <position position="25"/>
    </location>
</feature>
<gene>
    <name evidence="1" type="ORF">FHS90_003123</name>
</gene>
<organism evidence="1 2">
    <name type="scientific">Rufibacter quisquiliarum</name>
    <dbReference type="NCBI Taxonomy" id="1549639"/>
    <lineage>
        <taxon>Bacteria</taxon>
        <taxon>Pseudomonadati</taxon>
        <taxon>Bacteroidota</taxon>
        <taxon>Cytophagia</taxon>
        <taxon>Cytophagales</taxon>
        <taxon>Hymenobacteraceae</taxon>
        <taxon>Rufibacter</taxon>
    </lineage>
</organism>
<keyword evidence="2" id="KW-1185">Reference proteome</keyword>
<comment type="caution">
    <text evidence="1">The sequence shown here is derived from an EMBL/GenBank/DDBJ whole genome shotgun (WGS) entry which is preliminary data.</text>
</comment>
<evidence type="ECO:0000313" key="2">
    <source>
        <dbReference type="Proteomes" id="UP000563094"/>
    </source>
</evidence>
<reference evidence="1 2" key="1">
    <citation type="submission" date="2020-08" db="EMBL/GenBank/DDBJ databases">
        <title>Genomic Encyclopedia of Type Strains, Phase IV (KMG-IV): sequencing the most valuable type-strain genomes for metagenomic binning, comparative biology and taxonomic classification.</title>
        <authorList>
            <person name="Goeker M."/>
        </authorList>
    </citation>
    <scope>NUCLEOTIDE SEQUENCE [LARGE SCALE GENOMIC DNA]</scope>
    <source>
        <strain evidence="1 2">DSM 29854</strain>
    </source>
</reference>
<proteinExistence type="predicted"/>
<accession>A0A839GSB8</accession>
<dbReference type="AlphaFoldDB" id="A0A839GSB8"/>
<dbReference type="EMBL" id="JACJIQ010000013">
    <property type="protein sequence ID" value="MBA9078395.1"/>
    <property type="molecule type" value="Genomic_DNA"/>
</dbReference>
<name>A0A839GSB8_9BACT</name>
<protein>
    <submittedName>
        <fullName evidence="1">Uncharacterized protein</fullName>
    </submittedName>
</protein>
<sequence>MSRKSAFVAFEGMYRFSIQCFFSIL</sequence>